<name>A0A0E0ED18_9ORYZ</name>
<protein>
    <submittedName>
        <fullName evidence="1">Uncharacterized protein</fullName>
    </submittedName>
</protein>
<evidence type="ECO:0000313" key="1">
    <source>
        <dbReference type="EnsemblPlants" id="OMERI07G15340.2"/>
    </source>
</evidence>
<accession>A0A0E0ED18</accession>
<dbReference type="EnsemblPlants" id="OMERI07G15340.2">
    <property type="protein sequence ID" value="OMERI07G15340.2"/>
    <property type="gene ID" value="OMERI07G15340"/>
</dbReference>
<dbReference type="AlphaFoldDB" id="A0A0E0ED18"/>
<dbReference type="HOGENOM" id="CLU_2389883_0_0_1"/>
<proteinExistence type="predicted"/>
<sequence length="94" mass="10541">MARSTADTVGMYTVLFLASSHVSPISWQSRPSIRRARSPPATSRLTFPFSCTNTRTQVRDMKIYEEEDTAFNVLHASNVLAAKDFVAKLVLDYV</sequence>
<reference evidence="1" key="2">
    <citation type="submission" date="2018-05" db="EMBL/GenBank/DDBJ databases">
        <title>OmerRS3 (Oryza meridionalis Reference Sequence Version 3).</title>
        <authorList>
            <person name="Zhang J."/>
            <person name="Kudrna D."/>
            <person name="Lee S."/>
            <person name="Talag J."/>
            <person name="Welchert J."/>
            <person name="Wing R.A."/>
        </authorList>
    </citation>
    <scope>NUCLEOTIDE SEQUENCE [LARGE SCALE GENOMIC DNA]</scope>
    <source>
        <strain evidence="1">cv. OR44</strain>
    </source>
</reference>
<organism evidence="1">
    <name type="scientific">Oryza meridionalis</name>
    <dbReference type="NCBI Taxonomy" id="40149"/>
    <lineage>
        <taxon>Eukaryota</taxon>
        <taxon>Viridiplantae</taxon>
        <taxon>Streptophyta</taxon>
        <taxon>Embryophyta</taxon>
        <taxon>Tracheophyta</taxon>
        <taxon>Spermatophyta</taxon>
        <taxon>Magnoliopsida</taxon>
        <taxon>Liliopsida</taxon>
        <taxon>Poales</taxon>
        <taxon>Poaceae</taxon>
        <taxon>BOP clade</taxon>
        <taxon>Oryzoideae</taxon>
        <taxon>Oryzeae</taxon>
        <taxon>Oryzinae</taxon>
        <taxon>Oryza</taxon>
    </lineage>
</organism>
<evidence type="ECO:0000313" key="2">
    <source>
        <dbReference type="Proteomes" id="UP000008021"/>
    </source>
</evidence>
<dbReference type="Proteomes" id="UP000008021">
    <property type="component" value="Chromosome 7"/>
</dbReference>
<dbReference type="Gramene" id="OMERI07G15340.2">
    <property type="protein sequence ID" value="OMERI07G15340.2"/>
    <property type="gene ID" value="OMERI07G15340"/>
</dbReference>
<reference evidence="1" key="1">
    <citation type="submission" date="2015-04" db="UniProtKB">
        <authorList>
            <consortium name="EnsemblPlants"/>
        </authorList>
    </citation>
    <scope>IDENTIFICATION</scope>
</reference>
<keyword evidence="2" id="KW-1185">Reference proteome</keyword>